<reference evidence="4 5" key="1">
    <citation type="journal article" date="2008" name="Nature">
        <title>The Trichoplax genome and the nature of placozoans.</title>
        <authorList>
            <person name="Srivastava M."/>
            <person name="Begovic E."/>
            <person name="Chapman J."/>
            <person name="Putnam N.H."/>
            <person name="Hellsten U."/>
            <person name="Kawashima T."/>
            <person name="Kuo A."/>
            <person name="Mitros T."/>
            <person name="Salamov A."/>
            <person name="Carpenter M.L."/>
            <person name="Signorovitch A.Y."/>
            <person name="Moreno M.A."/>
            <person name="Kamm K."/>
            <person name="Grimwood J."/>
            <person name="Schmutz J."/>
            <person name="Shapiro H."/>
            <person name="Grigoriev I.V."/>
            <person name="Buss L.W."/>
            <person name="Schierwater B."/>
            <person name="Dellaporta S.L."/>
            <person name="Rokhsar D.S."/>
        </authorList>
    </citation>
    <scope>NUCLEOTIDE SEQUENCE [LARGE SCALE GENOMIC DNA]</scope>
    <source>
        <strain evidence="4 5">Grell-BS-1999</strain>
    </source>
</reference>
<sequence>MANSCSNLILWVTCLILAVCWAKQSTQSKKNALNDDNFDQNRIKSFYTSDHRKISVYNNFLLSSSVFLIRNYLSIYGQWEHSLEDYSNGSHFGEESPDHIMWKTFLNPEFIEKTRFGKKIIRAVNHFKEQQDGDGYHIYDATAKLIRRIDIPKSTIDAPDSEGDVSAILYLIGSWKKNDYGDILFYDDNKEIVGAVHPLMHRMIMFDSSIEHLYKPPAIDNGVAMKTLQIKLTKSVKKVKNAVQHWKLRSQNRIVGRKTTLSKLTTSTSNVIDVEKYITKRYVGPHGRKIFVLDNLFNENDLEKLRKIVKYKRYVFTDRFDEGSDGVSWVATFSLQDFIDSHLWDIHQQVAKHVGNRTTYFPYDVSCNLVQTSDKTRLHDDCAQVADQWTMVTYLNPNWTAQSGGETAFFERKGNDNEYITEVRPRYGRSVIFQGMIYHSARPPANGYNGIRYSFAVKMAEDEAQARVNRVTEDFSTYAANVEQVSSAIKIGYKMGEERTERIAFRSIVGSASASKSKEKEEEEDDEPSRRNVKGNQDWSEDDNENFENQPMQDPEYERELEQYRNPHKEIEKTSNKVAAKKRQELIDSIDRVRSNDKAMAKIQNDFERQINNLLQKLSGTLSKYL</sequence>
<dbReference type="Gene3D" id="2.60.120.620">
    <property type="entry name" value="q2cbj1_9rhob like domain"/>
    <property type="match status" value="2"/>
</dbReference>
<dbReference type="eggNOG" id="ENOG502R6SH">
    <property type="taxonomic scope" value="Eukaryota"/>
</dbReference>
<evidence type="ECO:0000256" key="2">
    <source>
        <dbReference type="SAM" id="SignalP"/>
    </source>
</evidence>
<dbReference type="Pfam" id="PF13640">
    <property type="entry name" value="2OG-FeII_Oxy_3"/>
    <property type="match status" value="1"/>
</dbReference>
<evidence type="ECO:0000259" key="3">
    <source>
        <dbReference type="Pfam" id="PF13640"/>
    </source>
</evidence>
<gene>
    <name evidence="4" type="ORF">TRIADDRAFT_57485</name>
</gene>
<dbReference type="AlphaFoldDB" id="B3RZK1"/>
<name>B3RZK1_TRIAD</name>
<dbReference type="RefSeq" id="XP_002113745.1">
    <property type="nucleotide sequence ID" value="XM_002113709.1"/>
</dbReference>
<feature type="chain" id="PRO_5002798515" description="Prolyl 4-hydroxylase alpha subunit Fe(2+) 2OG dioxygenase domain-containing protein" evidence="2">
    <location>
        <begin position="23"/>
        <end position="626"/>
    </location>
</feature>
<keyword evidence="2" id="KW-0732">Signal</keyword>
<dbReference type="KEGG" id="tad:TRIADDRAFT_57485"/>
<dbReference type="OMA" id="DWQINDY"/>
<dbReference type="CTD" id="6754957"/>
<keyword evidence="5" id="KW-1185">Reference proteome</keyword>
<dbReference type="InterPro" id="IPR044862">
    <property type="entry name" value="Pro_4_hyd_alph_FE2OG_OXY"/>
</dbReference>
<feature type="region of interest" description="Disordered" evidence="1">
    <location>
        <begin position="510"/>
        <end position="555"/>
    </location>
</feature>
<dbReference type="InParanoid" id="B3RZK1"/>
<feature type="domain" description="Prolyl 4-hydroxylase alpha subunit Fe(2+) 2OG dioxygenase" evidence="3">
    <location>
        <begin position="373"/>
        <end position="455"/>
    </location>
</feature>
<evidence type="ECO:0000313" key="5">
    <source>
        <dbReference type="Proteomes" id="UP000009022"/>
    </source>
</evidence>
<dbReference type="PANTHER" id="PTHR35169">
    <property type="entry name" value="FE2OG DIOXYGENASE DOMAIN-CONTAINING PROTEIN"/>
    <property type="match status" value="1"/>
</dbReference>
<feature type="signal peptide" evidence="2">
    <location>
        <begin position="1"/>
        <end position="22"/>
    </location>
</feature>
<dbReference type="HOGENOM" id="CLU_028072_0_0_1"/>
<accession>B3RZK1</accession>
<dbReference type="PhylomeDB" id="B3RZK1"/>
<dbReference type="Proteomes" id="UP000009022">
    <property type="component" value="Unassembled WGS sequence"/>
</dbReference>
<evidence type="ECO:0000256" key="1">
    <source>
        <dbReference type="SAM" id="MobiDB-lite"/>
    </source>
</evidence>
<evidence type="ECO:0000313" key="4">
    <source>
        <dbReference type="EMBL" id="EDV24219.1"/>
    </source>
</evidence>
<dbReference type="GeneID" id="6754957"/>
<organism evidence="4 5">
    <name type="scientific">Trichoplax adhaerens</name>
    <name type="common">Trichoplax reptans</name>
    <dbReference type="NCBI Taxonomy" id="10228"/>
    <lineage>
        <taxon>Eukaryota</taxon>
        <taxon>Metazoa</taxon>
        <taxon>Placozoa</taxon>
        <taxon>Uniplacotomia</taxon>
        <taxon>Trichoplacea</taxon>
        <taxon>Trichoplacidae</taxon>
        <taxon>Trichoplax</taxon>
    </lineage>
</organism>
<dbReference type="EMBL" id="DS985246">
    <property type="protein sequence ID" value="EDV24219.1"/>
    <property type="molecule type" value="Genomic_DNA"/>
</dbReference>
<protein>
    <recommendedName>
        <fullName evidence="3">Prolyl 4-hydroxylase alpha subunit Fe(2+) 2OG dioxygenase domain-containing protein</fullName>
    </recommendedName>
</protein>
<proteinExistence type="predicted"/>
<dbReference type="PANTHER" id="PTHR35169:SF1">
    <property type="entry name" value="PROLYL 4-HYDROXYLASE ALPHA SUBUNIT FE(2+) 2OG DIOXYGENASE DOMAIN-CONTAINING PROTEIN"/>
    <property type="match status" value="1"/>
</dbReference>
<dbReference type="OrthoDB" id="200726at2759"/>